<dbReference type="Gene3D" id="2.40.10.220">
    <property type="entry name" value="predicted glycosyltransferase like domains"/>
    <property type="match status" value="1"/>
</dbReference>
<dbReference type="SUPFAM" id="SSF141371">
    <property type="entry name" value="PilZ domain-like"/>
    <property type="match status" value="1"/>
</dbReference>
<proteinExistence type="predicted"/>
<protein>
    <submittedName>
        <fullName evidence="2">PilZ domain-containing protein</fullName>
    </submittedName>
</protein>
<accession>A0ABS7DRD3</accession>
<gene>
    <name evidence="2" type="ORF">J5W02_11225</name>
</gene>
<evidence type="ECO:0000313" key="2">
    <source>
        <dbReference type="EMBL" id="MBW7573380.1"/>
    </source>
</evidence>
<organism evidence="2 3">
    <name type="scientific">Caproiciproducens faecalis</name>
    <dbReference type="NCBI Taxonomy" id="2820301"/>
    <lineage>
        <taxon>Bacteria</taxon>
        <taxon>Bacillati</taxon>
        <taxon>Bacillota</taxon>
        <taxon>Clostridia</taxon>
        <taxon>Eubacteriales</taxon>
        <taxon>Acutalibacteraceae</taxon>
        <taxon>Caproiciproducens</taxon>
    </lineage>
</organism>
<keyword evidence="3" id="KW-1185">Reference proteome</keyword>
<reference evidence="2 3" key="1">
    <citation type="submission" date="2021-03" db="EMBL/GenBank/DDBJ databases">
        <title>Caproiciproducens sp. nov. isolated from feces of cow.</title>
        <authorList>
            <person name="Choi J.-Y."/>
        </authorList>
    </citation>
    <scope>NUCLEOTIDE SEQUENCE [LARGE SCALE GENOMIC DNA]</scope>
    <source>
        <strain evidence="2 3">AGMB10547</strain>
    </source>
</reference>
<dbReference type="Pfam" id="PF07238">
    <property type="entry name" value="PilZ"/>
    <property type="match status" value="1"/>
</dbReference>
<dbReference type="RefSeq" id="WP_219965783.1">
    <property type="nucleotide sequence ID" value="NZ_JAGFNZ010000004.1"/>
</dbReference>
<evidence type="ECO:0000313" key="3">
    <source>
        <dbReference type="Proteomes" id="UP000719942"/>
    </source>
</evidence>
<dbReference type="EMBL" id="JAGFNZ010000004">
    <property type="protein sequence ID" value="MBW7573380.1"/>
    <property type="molecule type" value="Genomic_DNA"/>
</dbReference>
<dbReference type="Proteomes" id="UP000719942">
    <property type="component" value="Unassembled WGS sequence"/>
</dbReference>
<dbReference type="InterPro" id="IPR009875">
    <property type="entry name" value="PilZ_domain"/>
</dbReference>
<feature type="domain" description="PilZ" evidence="1">
    <location>
        <begin position="92"/>
        <end position="201"/>
    </location>
</feature>
<sequence length="217" mass="25072">MYPLSEHYLQSPCEVKTLTNELLTTGAISEVLQASVKIHNNFDILPILHCNMQVKLNIYNETSGFKVLIGKVFLSTPEMMQITDLQALAEFEKRSFFRLKVSIHTQASLLQEDSVSEEEEQRSFDITVTDLSLNGLFIRTTEYLDLGQSFIIMLNLYDMDIPFCCQVQRVNTVDDFYNGYGCSFLDNSTRQFDLLSKFIFEKQREQIKNSREEKSGQ</sequence>
<evidence type="ECO:0000259" key="1">
    <source>
        <dbReference type="Pfam" id="PF07238"/>
    </source>
</evidence>
<comment type="caution">
    <text evidence="2">The sequence shown here is derived from an EMBL/GenBank/DDBJ whole genome shotgun (WGS) entry which is preliminary data.</text>
</comment>
<name>A0ABS7DRD3_9FIRM</name>